<evidence type="ECO:0000313" key="2">
    <source>
        <dbReference type="Proteomes" id="UP000050911"/>
    </source>
</evidence>
<gene>
    <name evidence="1" type="ORF">FC96_GL000868</name>
</gene>
<sequence length="88" mass="10565">MEIISLPLQLNRYIKQRYRDGTSMGYVVNRNPFELNQYGVHLDLLDKKGKVYQKIEVYFDQDQRLSQPFEANGRRYRLMLTEEPPKPN</sequence>
<accession>A0A0R1HK36</accession>
<dbReference type="OrthoDB" id="2307363at2"/>
<comment type="caution">
    <text evidence="1">The sequence shown here is derived from an EMBL/GenBank/DDBJ whole genome shotgun (WGS) entry which is preliminary data.</text>
</comment>
<protein>
    <submittedName>
        <fullName evidence="1">Uncharacterized protein</fullName>
    </submittedName>
</protein>
<proteinExistence type="predicted"/>
<dbReference type="STRING" id="1302272.FC96_GL000868"/>
<dbReference type="EMBL" id="AZCX01000015">
    <property type="protein sequence ID" value="KRK46876.1"/>
    <property type="molecule type" value="Genomic_DNA"/>
</dbReference>
<keyword evidence="2" id="KW-1185">Reference proteome</keyword>
<evidence type="ECO:0000313" key="1">
    <source>
        <dbReference type="EMBL" id="KRK46876.1"/>
    </source>
</evidence>
<dbReference type="Proteomes" id="UP000050911">
    <property type="component" value="Unassembled WGS sequence"/>
</dbReference>
<name>A0A0R1HK36_9LACO</name>
<organism evidence="1 2">
    <name type="scientific">Secundilactobacillus kimchicus JCM 15530</name>
    <dbReference type="NCBI Taxonomy" id="1302272"/>
    <lineage>
        <taxon>Bacteria</taxon>
        <taxon>Bacillati</taxon>
        <taxon>Bacillota</taxon>
        <taxon>Bacilli</taxon>
        <taxon>Lactobacillales</taxon>
        <taxon>Lactobacillaceae</taxon>
        <taxon>Secundilactobacillus</taxon>
    </lineage>
</organism>
<dbReference type="RefSeq" id="WP_055679907.1">
    <property type="nucleotide sequence ID" value="NZ_AZCX01000015.1"/>
</dbReference>
<dbReference type="AlphaFoldDB" id="A0A0R1HK36"/>
<reference evidence="1 2" key="1">
    <citation type="journal article" date="2015" name="Genome Announc.">
        <title>Expanding the biotechnology potential of lactobacilli through comparative genomics of 213 strains and associated genera.</title>
        <authorList>
            <person name="Sun Z."/>
            <person name="Harris H.M."/>
            <person name="McCann A."/>
            <person name="Guo C."/>
            <person name="Argimon S."/>
            <person name="Zhang W."/>
            <person name="Yang X."/>
            <person name="Jeffery I.B."/>
            <person name="Cooney J.C."/>
            <person name="Kagawa T.F."/>
            <person name="Liu W."/>
            <person name="Song Y."/>
            <person name="Salvetti E."/>
            <person name="Wrobel A."/>
            <person name="Rasinkangas P."/>
            <person name="Parkhill J."/>
            <person name="Rea M.C."/>
            <person name="O'Sullivan O."/>
            <person name="Ritari J."/>
            <person name="Douillard F.P."/>
            <person name="Paul Ross R."/>
            <person name="Yang R."/>
            <person name="Briner A.E."/>
            <person name="Felis G.E."/>
            <person name="de Vos W.M."/>
            <person name="Barrangou R."/>
            <person name="Klaenhammer T.R."/>
            <person name="Caufield P.W."/>
            <person name="Cui Y."/>
            <person name="Zhang H."/>
            <person name="O'Toole P.W."/>
        </authorList>
    </citation>
    <scope>NUCLEOTIDE SEQUENCE [LARGE SCALE GENOMIC DNA]</scope>
    <source>
        <strain evidence="1 2">JCM 15530</strain>
    </source>
</reference>
<dbReference type="PATRIC" id="fig|1302272.5.peg.868"/>